<keyword evidence="7" id="KW-0472">Membrane</keyword>
<dbReference type="PANTHER" id="PTHR21461:SF87">
    <property type="entry name" value="GH12965P"/>
    <property type="match status" value="1"/>
</dbReference>
<organism evidence="9 10">
    <name type="scientific">Drosophila albomicans</name>
    <name type="common">Fruit fly</name>
    <dbReference type="NCBI Taxonomy" id="7291"/>
    <lineage>
        <taxon>Eukaryota</taxon>
        <taxon>Metazoa</taxon>
        <taxon>Ecdysozoa</taxon>
        <taxon>Arthropoda</taxon>
        <taxon>Hexapoda</taxon>
        <taxon>Insecta</taxon>
        <taxon>Pterygota</taxon>
        <taxon>Neoptera</taxon>
        <taxon>Endopterygota</taxon>
        <taxon>Diptera</taxon>
        <taxon>Brachycera</taxon>
        <taxon>Muscomorpha</taxon>
        <taxon>Ephydroidea</taxon>
        <taxon>Drosophilidae</taxon>
        <taxon>Drosophila</taxon>
    </lineage>
</organism>
<proteinExistence type="inferred from homology"/>
<evidence type="ECO:0000256" key="3">
    <source>
        <dbReference type="ARBA" id="ARBA00022676"/>
    </source>
</evidence>
<dbReference type="GeneID" id="117569893"/>
<evidence type="ECO:0000256" key="5">
    <source>
        <dbReference type="ARBA" id="ARBA00022692"/>
    </source>
</evidence>
<dbReference type="GO" id="GO:0016020">
    <property type="term" value="C:membrane"/>
    <property type="evidence" value="ECO:0007669"/>
    <property type="project" value="UniProtKB-SubCell"/>
</dbReference>
<dbReference type="GO" id="GO:0005737">
    <property type="term" value="C:cytoplasm"/>
    <property type="evidence" value="ECO:0007669"/>
    <property type="project" value="TreeGrafter"/>
</dbReference>
<dbReference type="Proteomes" id="UP000515160">
    <property type="component" value="Chromosome 3"/>
</dbReference>
<evidence type="ECO:0000256" key="1">
    <source>
        <dbReference type="ARBA" id="ARBA00004167"/>
    </source>
</evidence>
<dbReference type="EC" id="2.4.1.-" evidence="8"/>
<keyword evidence="9" id="KW-1185">Reference proteome</keyword>
<keyword evidence="3 8" id="KW-0328">Glycosyltransferase</keyword>
<evidence type="ECO:0000256" key="2">
    <source>
        <dbReference type="ARBA" id="ARBA00007647"/>
    </source>
</evidence>
<evidence type="ECO:0000256" key="7">
    <source>
        <dbReference type="ARBA" id="ARBA00023136"/>
    </source>
</evidence>
<dbReference type="AlphaFoldDB" id="A0A6P8WTX9"/>
<evidence type="ECO:0000256" key="6">
    <source>
        <dbReference type="ARBA" id="ARBA00022989"/>
    </source>
</evidence>
<protein>
    <recommendedName>
        <fullName evidence="8">Glycosyltransferase family 92 protein</fullName>
        <ecNumber evidence="8">2.4.1.-</ecNumber>
    </recommendedName>
</protein>
<evidence type="ECO:0000313" key="10">
    <source>
        <dbReference type="RefSeq" id="XP_034107126.1"/>
    </source>
</evidence>
<sequence length="449" mass="51389">MRKYQQLALLLISCFSIGVLMMYKSENNRLKYVLKYVNFFGRNDAAVLRRLQNGTGIEDEDHLIKSAFSKPLPVWQLIGDSFHAYSAYWKRNELVAGGEAHVIVVGIKGAVVDFRCSFDVGGRSVQGKFRFQRDATEGVVDNNDATFTYYNFFCQVSRNFGEPEYVAFSDTRSTTKRQVKLRLRYVKPANANTNSNAIAKTTIKPHAHVRLPATMCVDLVSFNMSSPFGRNADAMLQFFLFHQALGVEHFLVYNYDELPEKVVRLLERTNLHLYGLPFNFPFQQTNTTTARIRQLMLTDCLLRNVNYAAFTMLLAPNEIVYPNARFASDTNRALQQQLRHYATETSRFELATFAVCFDERKKLLIDNVQYDPEVKPPHATLLYRLELPPAQLLLPTATSVELPLSSGFAHRYVDCQHVGKDGLHDWRNGVREDLMSHINTLRSEVDLLI</sequence>
<reference evidence="10" key="1">
    <citation type="submission" date="2025-08" db="UniProtKB">
        <authorList>
            <consortium name="RefSeq"/>
        </authorList>
    </citation>
    <scope>IDENTIFICATION</scope>
    <source>
        <strain evidence="10">15112-1751.03</strain>
        <tissue evidence="10">Whole Adult</tissue>
    </source>
</reference>
<dbReference type="GO" id="GO:0016757">
    <property type="term" value="F:glycosyltransferase activity"/>
    <property type="evidence" value="ECO:0007669"/>
    <property type="project" value="UniProtKB-UniRule"/>
</dbReference>
<name>A0A6P8WTX9_DROAB</name>
<comment type="similarity">
    <text evidence="2 8">Belongs to the glycosyltransferase 92 family.</text>
</comment>
<keyword evidence="6" id="KW-1133">Transmembrane helix</keyword>
<dbReference type="PANTHER" id="PTHR21461">
    <property type="entry name" value="GLYCOSYLTRANSFERASE FAMILY 92 PROTEIN"/>
    <property type="match status" value="1"/>
</dbReference>
<dbReference type="OrthoDB" id="6433308at2759"/>
<comment type="subcellular location">
    <subcellularLocation>
        <location evidence="1">Membrane</location>
        <topology evidence="1">Single-pass membrane protein</topology>
    </subcellularLocation>
</comment>
<evidence type="ECO:0000256" key="4">
    <source>
        <dbReference type="ARBA" id="ARBA00022679"/>
    </source>
</evidence>
<accession>A0A6P8WTX9</accession>
<gene>
    <name evidence="10" type="primary">LOC117569893</name>
</gene>
<evidence type="ECO:0000313" key="9">
    <source>
        <dbReference type="Proteomes" id="UP000515160"/>
    </source>
</evidence>
<dbReference type="RefSeq" id="XP_034107126.1">
    <property type="nucleotide sequence ID" value="XM_034251235.2"/>
</dbReference>
<keyword evidence="5" id="KW-0812">Transmembrane</keyword>
<dbReference type="Pfam" id="PF01697">
    <property type="entry name" value="Glyco_transf_92"/>
    <property type="match status" value="1"/>
</dbReference>
<keyword evidence="4 8" id="KW-0808">Transferase</keyword>
<evidence type="ECO:0000256" key="8">
    <source>
        <dbReference type="RuleBase" id="RU366017"/>
    </source>
</evidence>
<dbReference type="InterPro" id="IPR008166">
    <property type="entry name" value="Glyco_transf_92"/>
</dbReference>